<accession>A0A4Z2IUP3</accession>
<keyword evidence="2" id="KW-1185">Reference proteome</keyword>
<dbReference type="AlphaFoldDB" id="A0A4Z2IUP3"/>
<protein>
    <submittedName>
        <fullName evidence="1">Uncharacterized protein</fullName>
    </submittedName>
</protein>
<evidence type="ECO:0000313" key="2">
    <source>
        <dbReference type="Proteomes" id="UP000314294"/>
    </source>
</evidence>
<proteinExistence type="predicted"/>
<name>A0A4Z2IUP3_9TELE</name>
<dbReference type="Proteomes" id="UP000314294">
    <property type="component" value="Unassembled WGS sequence"/>
</dbReference>
<evidence type="ECO:0000313" key="1">
    <source>
        <dbReference type="EMBL" id="TNN81244.1"/>
    </source>
</evidence>
<sequence>MVGAAGEEAVTTPLSPPKGRASEAEIACAGLDLVLGLEVIRAICGNAIDGQNDVSNAHLGSGCFASIDQQQEVSNASAGAGVRVPSIPETTSHMLSVALEGNGPHSAGRSAASTDSLTDTCHMSRCRLIYSH</sequence>
<organism evidence="1 2">
    <name type="scientific">Liparis tanakae</name>
    <name type="common">Tanaka's snailfish</name>
    <dbReference type="NCBI Taxonomy" id="230148"/>
    <lineage>
        <taxon>Eukaryota</taxon>
        <taxon>Metazoa</taxon>
        <taxon>Chordata</taxon>
        <taxon>Craniata</taxon>
        <taxon>Vertebrata</taxon>
        <taxon>Euteleostomi</taxon>
        <taxon>Actinopterygii</taxon>
        <taxon>Neopterygii</taxon>
        <taxon>Teleostei</taxon>
        <taxon>Neoteleostei</taxon>
        <taxon>Acanthomorphata</taxon>
        <taxon>Eupercaria</taxon>
        <taxon>Perciformes</taxon>
        <taxon>Cottioidei</taxon>
        <taxon>Cottales</taxon>
        <taxon>Liparidae</taxon>
        <taxon>Liparis</taxon>
    </lineage>
</organism>
<gene>
    <name evidence="1" type="ORF">EYF80_008578</name>
</gene>
<reference evidence="1 2" key="1">
    <citation type="submission" date="2019-03" db="EMBL/GenBank/DDBJ databases">
        <title>First draft genome of Liparis tanakae, snailfish: a comprehensive survey of snailfish specific genes.</title>
        <authorList>
            <person name="Kim W."/>
            <person name="Song I."/>
            <person name="Jeong J.-H."/>
            <person name="Kim D."/>
            <person name="Kim S."/>
            <person name="Ryu S."/>
            <person name="Song J.Y."/>
            <person name="Lee S.K."/>
        </authorList>
    </citation>
    <scope>NUCLEOTIDE SEQUENCE [LARGE SCALE GENOMIC DNA]</scope>
    <source>
        <tissue evidence="1">Muscle</tissue>
    </source>
</reference>
<comment type="caution">
    <text evidence="1">The sequence shown here is derived from an EMBL/GenBank/DDBJ whole genome shotgun (WGS) entry which is preliminary data.</text>
</comment>
<dbReference type="EMBL" id="SRLO01000048">
    <property type="protein sequence ID" value="TNN81244.1"/>
    <property type="molecule type" value="Genomic_DNA"/>
</dbReference>